<dbReference type="Gramene" id="C.cajan_19696.t">
    <property type="protein sequence ID" value="C.cajan_19696.t.cds1"/>
    <property type="gene ID" value="C.cajan_19696"/>
</dbReference>
<name>A0A151U9Q3_CAJCA</name>
<feature type="domain" description="DUF4283" evidence="1">
    <location>
        <begin position="3"/>
        <end position="65"/>
    </location>
</feature>
<reference evidence="2 3" key="1">
    <citation type="journal article" date="2012" name="Nat. Biotechnol.">
        <title>Draft genome sequence of pigeonpea (Cajanus cajan), an orphan legume crop of resource-poor farmers.</title>
        <authorList>
            <person name="Varshney R.K."/>
            <person name="Chen W."/>
            <person name="Li Y."/>
            <person name="Bharti A.K."/>
            <person name="Saxena R.K."/>
            <person name="Schlueter J.A."/>
            <person name="Donoghue M.T."/>
            <person name="Azam S."/>
            <person name="Fan G."/>
            <person name="Whaley A.M."/>
            <person name="Farmer A.D."/>
            <person name="Sheridan J."/>
            <person name="Iwata A."/>
            <person name="Tuteja R."/>
            <person name="Penmetsa R.V."/>
            <person name="Wu W."/>
            <person name="Upadhyaya H.D."/>
            <person name="Yang S.P."/>
            <person name="Shah T."/>
            <person name="Saxena K.B."/>
            <person name="Michael T."/>
            <person name="McCombie W.R."/>
            <person name="Yang B."/>
            <person name="Zhang G."/>
            <person name="Yang H."/>
            <person name="Wang J."/>
            <person name="Spillane C."/>
            <person name="Cook D.R."/>
            <person name="May G.D."/>
            <person name="Xu X."/>
            <person name="Jackson S.A."/>
        </authorList>
    </citation>
    <scope>NUCLEOTIDE SEQUENCE [LARGE SCALE GENOMIC DNA]</scope>
    <source>
        <strain evidence="3">cv. Asha</strain>
    </source>
</reference>
<dbReference type="EMBL" id="CM003603">
    <property type="protein sequence ID" value="KYP76055.1"/>
    <property type="molecule type" value="Genomic_DNA"/>
</dbReference>
<dbReference type="Pfam" id="PF14111">
    <property type="entry name" value="DUF4283"/>
    <property type="match status" value="1"/>
</dbReference>
<keyword evidence="3" id="KW-1185">Reference proteome</keyword>
<organism evidence="2 3">
    <name type="scientific">Cajanus cajan</name>
    <name type="common">Pigeon pea</name>
    <name type="synonym">Cajanus indicus</name>
    <dbReference type="NCBI Taxonomy" id="3821"/>
    <lineage>
        <taxon>Eukaryota</taxon>
        <taxon>Viridiplantae</taxon>
        <taxon>Streptophyta</taxon>
        <taxon>Embryophyta</taxon>
        <taxon>Tracheophyta</taxon>
        <taxon>Spermatophyta</taxon>
        <taxon>Magnoliopsida</taxon>
        <taxon>eudicotyledons</taxon>
        <taxon>Gunneridae</taxon>
        <taxon>Pentapetalae</taxon>
        <taxon>rosids</taxon>
        <taxon>fabids</taxon>
        <taxon>Fabales</taxon>
        <taxon>Fabaceae</taxon>
        <taxon>Papilionoideae</taxon>
        <taxon>50 kb inversion clade</taxon>
        <taxon>NPAAA clade</taxon>
        <taxon>indigoferoid/millettioid clade</taxon>
        <taxon>Phaseoleae</taxon>
        <taxon>Cajanus</taxon>
    </lineage>
</organism>
<dbReference type="OMA" id="IKLASIW"/>
<sequence length="68" mass="7921">VGFFTMREKLKLTWRPIKGYDVLDTGHGFSMVKFDLCADREKVTSGGSWLMFDHYLATREWILDFVAS</sequence>
<dbReference type="AlphaFoldDB" id="A0A151U9Q3"/>
<dbReference type="Proteomes" id="UP000075243">
    <property type="component" value="Chromosome 1"/>
</dbReference>
<dbReference type="InterPro" id="IPR025558">
    <property type="entry name" value="DUF4283"/>
</dbReference>
<accession>A0A151U9Q3</accession>
<evidence type="ECO:0000313" key="2">
    <source>
        <dbReference type="EMBL" id="KYP76055.1"/>
    </source>
</evidence>
<proteinExistence type="predicted"/>
<gene>
    <name evidence="2" type="ORF">KK1_020276</name>
</gene>
<feature type="non-terminal residue" evidence="2">
    <location>
        <position position="1"/>
    </location>
</feature>
<evidence type="ECO:0000259" key="1">
    <source>
        <dbReference type="Pfam" id="PF14111"/>
    </source>
</evidence>
<evidence type="ECO:0000313" key="3">
    <source>
        <dbReference type="Proteomes" id="UP000075243"/>
    </source>
</evidence>
<protein>
    <recommendedName>
        <fullName evidence="1">DUF4283 domain-containing protein</fullName>
    </recommendedName>
</protein>